<gene>
    <name evidence="1" type="primary">PUS10</name>
    <name evidence="1" type="ORF">FOZ60_014806</name>
</gene>
<sequence>MTASEASAPELADYFCWRCELRFKGEKDPEKYKAEDWVGPPQEDRLRALASDSRGNVRWLRRELAMKQQPNEGTCLGLVIYSSCQTSE</sequence>
<dbReference type="Proteomes" id="UP000541610">
    <property type="component" value="Unassembled WGS sequence"/>
</dbReference>
<reference evidence="1 2" key="1">
    <citation type="submission" date="2020-04" db="EMBL/GenBank/DDBJ databases">
        <title>Perkinsus olseni comparative genomics.</title>
        <authorList>
            <person name="Bogema D.R."/>
        </authorList>
    </citation>
    <scope>NUCLEOTIDE SEQUENCE [LARGE SCALE GENOMIC DNA]</scope>
    <source>
        <strain evidence="1">00978-12</strain>
    </source>
</reference>
<comment type="caution">
    <text evidence="1">The sequence shown here is derived from an EMBL/GenBank/DDBJ whole genome shotgun (WGS) entry which is preliminary data.</text>
</comment>
<dbReference type="EMBL" id="JABANP010000071">
    <property type="protein sequence ID" value="KAF4691791.1"/>
    <property type="molecule type" value="Genomic_DNA"/>
</dbReference>
<dbReference type="OrthoDB" id="432927at2759"/>
<accession>A0A7J6P8W3</accession>
<evidence type="ECO:0000313" key="1">
    <source>
        <dbReference type="EMBL" id="KAF4691791.1"/>
    </source>
</evidence>
<evidence type="ECO:0000313" key="2">
    <source>
        <dbReference type="Proteomes" id="UP000541610"/>
    </source>
</evidence>
<dbReference type="AlphaFoldDB" id="A0A7J6P8W3"/>
<organism evidence="1 2">
    <name type="scientific">Perkinsus olseni</name>
    <name type="common">Perkinsus atlanticus</name>
    <dbReference type="NCBI Taxonomy" id="32597"/>
    <lineage>
        <taxon>Eukaryota</taxon>
        <taxon>Sar</taxon>
        <taxon>Alveolata</taxon>
        <taxon>Perkinsozoa</taxon>
        <taxon>Perkinsea</taxon>
        <taxon>Perkinsida</taxon>
        <taxon>Perkinsidae</taxon>
        <taxon>Perkinsus</taxon>
    </lineage>
</organism>
<name>A0A7J6P8W3_PEROL</name>
<proteinExistence type="predicted"/>
<protein>
    <submittedName>
        <fullName evidence="1">Putative tRNA pseudouridine synthase Pus10</fullName>
    </submittedName>
</protein>